<dbReference type="PANTHER" id="PTHR36456:SF1">
    <property type="entry name" value="UPF0232 PROTEIN SCO3875"/>
    <property type="match status" value="1"/>
</dbReference>
<gene>
    <name evidence="2" type="ORF">GM49_1690</name>
</gene>
<comment type="caution">
    <text evidence="2">The sequence shown here is derived from an EMBL/GenBank/DDBJ whole genome shotgun (WGS) entry which is preliminary data.</text>
</comment>
<feature type="region of interest" description="Disordered" evidence="1">
    <location>
        <begin position="16"/>
        <end position="36"/>
    </location>
</feature>
<evidence type="ECO:0008006" key="3">
    <source>
        <dbReference type="Google" id="ProtNLM"/>
    </source>
</evidence>
<sequence length="153" mass="16982">MARDLARELYRAFRNQSRRNRASGPNNEAQPREQIGDPQQIGFALDELINTRDWRQGLAEGNIFSDWEKIVGLEIATHSLPISIVDGRLTIQTSSTAWATQLNIISTELLKTIRGSAPGALVETLVFIGPNAPSWKKGLRTIRGARGPRDTYG</sequence>
<dbReference type="AlphaFoldDB" id="A0A094RFW0"/>
<proteinExistence type="predicted"/>
<evidence type="ECO:0000256" key="1">
    <source>
        <dbReference type="SAM" id="MobiDB-lite"/>
    </source>
</evidence>
<name>A0A094RFW0_9ZZZZ</name>
<organism evidence="2">
    <name type="scientific">freshwater metagenome</name>
    <dbReference type="NCBI Taxonomy" id="449393"/>
    <lineage>
        <taxon>unclassified sequences</taxon>
        <taxon>metagenomes</taxon>
        <taxon>ecological metagenomes</taxon>
    </lineage>
</organism>
<dbReference type="PANTHER" id="PTHR36456">
    <property type="entry name" value="UPF0232 PROTEIN SCO3875"/>
    <property type="match status" value="1"/>
</dbReference>
<evidence type="ECO:0000313" key="2">
    <source>
        <dbReference type="EMBL" id="KGA03513.1"/>
    </source>
</evidence>
<dbReference type="InterPro" id="IPR007922">
    <property type="entry name" value="DciA-like"/>
</dbReference>
<dbReference type="Pfam" id="PF05258">
    <property type="entry name" value="DciA"/>
    <property type="match status" value="1"/>
</dbReference>
<dbReference type="EMBL" id="JNSJ01000014">
    <property type="protein sequence ID" value="KGA03513.1"/>
    <property type="molecule type" value="Genomic_DNA"/>
</dbReference>
<protein>
    <recommendedName>
        <fullName evidence="3">RNA-binding protein</fullName>
    </recommendedName>
</protein>
<reference evidence="2" key="1">
    <citation type="submission" date="2014-05" db="EMBL/GenBank/DDBJ databases">
        <title>Key roles for freshwater Actinobacteria revealed by deep metagenomic sequencing.</title>
        <authorList>
            <person name="Ghai R."/>
            <person name="Mizuno C.M."/>
            <person name="Picazo A."/>
            <person name="Camacho A."/>
            <person name="Rodriguez-Valera F."/>
        </authorList>
    </citation>
    <scope>NUCLEOTIDE SEQUENCE</scope>
</reference>
<accession>A0A094RFW0</accession>